<keyword evidence="3 9" id="KW-0347">Helicase</keyword>
<evidence type="ECO:0000313" key="12">
    <source>
        <dbReference type="EMBL" id="SHD77652.1"/>
    </source>
</evidence>
<gene>
    <name evidence="12" type="ORF">CUESP1_2298</name>
</gene>
<keyword evidence="1 9" id="KW-0547">Nucleotide-binding</keyword>
<name>A0A1M4PQ93_9FIRM</name>
<comment type="catalytic activity">
    <reaction evidence="8">
        <text>ATP + H2O = ADP + phosphate + H(+)</text>
        <dbReference type="Rhea" id="RHEA:13065"/>
        <dbReference type="ChEBI" id="CHEBI:15377"/>
        <dbReference type="ChEBI" id="CHEBI:15378"/>
        <dbReference type="ChEBI" id="CHEBI:30616"/>
        <dbReference type="ChEBI" id="CHEBI:43474"/>
        <dbReference type="ChEBI" id="CHEBI:456216"/>
        <dbReference type="EC" id="5.6.2.4"/>
    </reaction>
</comment>
<dbReference type="CDD" id="cd17932">
    <property type="entry name" value="DEXQc_UvrD"/>
    <property type="match status" value="1"/>
</dbReference>
<keyword evidence="5" id="KW-0413">Isomerase</keyword>
<protein>
    <recommendedName>
        <fullName evidence="7">DNA 3'-5' helicase</fullName>
        <ecNumber evidence="7">5.6.2.4</ecNumber>
    </recommendedName>
</protein>
<dbReference type="EC" id="5.6.2.4" evidence="7"/>
<dbReference type="GO" id="GO:0033202">
    <property type="term" value="C:DNA helicase complex"/>
    <property type="evidence" value="ECO:0007669"/>
    <property type="project" value="TreeGrafter"/>
</dbReference>
<dbReference type="GO" id="GO:0016787">
    <property type="term" value="F:hydrolase activity"/>
    <property type="evidence" value="ECO:0007669"/>
    <property type="project" value="UniProtKB-UniRule"/>
</dbReference>
<dbReference type="PANTHER" id="PTHR11070">
    <property type="entry name" value="UVRD / RECB / PCRA DNA HELICASE FAMILY MEMBER"/>
    <property type="match status" value="1"/>
</dbReference>
<evidence type="ECO:0000259" key="10">
    <source>
        <dbReference type="PROSITE" id="PS51198"/>
    </source>
</evidence>
<sequence>MNNTKEQNLSITTIDRNLAVNAGAGTGKTKVLTERYIYILEHGDLEKGKEVESIVAITFTKKATQEMKERIREGIKKRFSLGERWIRYYRDMEKANISTIHGFCGNILRDNSLNAGVDPMFTILDQGEADILLEDTILEELIQSIEEDEKIYNLVKVFNRDDLDKVVFEIKAIYNKIRTVGYSFEEVRDMTLSYISSIQLNPAHIRYIKESFIYLMGKSRKNSKIDKLRTDDIWLSFYKDNYPEEELISILEYLYDNIGTNSKEADRIEGLKDTINNVFLIKEKEYLWLYQGLFKLLIEIDRKYSVKKNELGSLDYDDLQILVLKLLDDESIRKKYQNKFKYIMVDEFQDTNELQKKIFYKLCSKDEILDRNNLFVVGDPKQSIYGFRGADLQVFYHVMEDIEKISNQKTINLNKNFRTVDTILEFVNSLFDKLMGTRYVSLKNHHVSKNKIDVEILEKEDLIAPPNISKRDYNTYYESRLIASRIKELVEEGQFNYGDFALLFRASTMDYIYEEALMEYGIPYYNIGGKGFYHGQEIIDLMNGLKATSNRYDTISTIGFLRSPMVGLSDKTLYWLLRHRENCLFETLDVDVEYIGEDEKNKIKDVKKLLKGLMVKKGLYGVYPLLMELIKKTYYMESLMLYHGGRQLVSNVYKFIELALDFDRNTSGSLEDFIDHVERLKDTDESQAKIHSEDADVVKLMTIHKSKGLQFPVVVIPQMSRGFNYQQPYILLDKDKGVGFKYDKKSPFYNKIKEDIKANEDEENKRLLYVAMTRAEKRLLLGNQGKDRGFKNMVKDLMDVDHIEVIDEVKFKPLLQQPIKSLNNELFQIKPFDNNKTPLLHVVKGYNQKIFSRISPSQFIEFNQCRRRFFMNYYNRLSLDTVGLTTKGETFVLNPTTKGNIVHKFCQYYKMGIESEDLMKRVVTSFGIEYDEDIKKRTYSIHKELHKIS</sequence>
<evidence type="ECO:0000256" key="1">
    <source>
        <dbReference type="ARBA" id="ARBA00022741"/>
    </source>
</evidence>
<evidence type="ECO:0000256" key="9">
    <source>
        <dbReference type="PROSITE-ProRule" id="PRU00560"/>
    </source>
</evidence>
<dbReference type="Gene3D" id="3.40.50.300">
    <property type="entry name" value="P-loop containing nucleotide triphosphate hydrolases"/>
    <property type="match status" value="4"/>
</dbReference>
<organism evidence="12 13">
    <name type="scientific">[Clostridium] ultunense Esp</name>
    <dbReference type="NCBI Taxonomy" id="1288971"/>
    <lineage>
        <taxon>Bacteria</taxon>
        <taxon>Bacillati</taxon>
        <taxon>Bacillota</taxon>
        <taxon>Tissierellia</taxon>
        <taxon>Tissierellales</taxon>
        <taxon>Tepidimicrobiaceae</taxon>
        <taxon>Schnuerera</taxon>
    </lineage>
</organism>
<dbReference type="RefSeq" id="WP_109840662.1">
    <property type="nucleotide sequence ID" value="NZ_LT669839.1"/>
</dbReference>
<reference evidence="12 13" key="1">
    <citation type="submission" date="2016-11" db="EMBL/GenBank/DDBJ databases">
        <authorList>
            <person name="Manzoor S."/>
        </authorList>
    </citation>
    <scope>NUCLEOTIDE SEQUENCE [LARGE SCALE GENOMIC DNA]</scope>
    <source>
        <strain evidence="12">Clostridium ultunense strain Esp</strain>
    </source>
</reference>
<evidence type="ECO:0000256" key="8">
    <source>
        <dbReference type="ARBA" id="ARBA00048988"/>
    </source>
</evidence>
<dbReference type="Gene3D" id="1.10.486.10">
    <property type="entry name" value="PCRA, domain 4"/>
    <property type="match status" value="1"/>
</dbReference>
<accession>A0A1M4PQ93</accession>
<evidence type="ECO:0000256" key="3">
    <source>
        <dbReference type="ARBA" id="ARBA00022806"/>
    </source>
</evidence>
<keyword evidence="13" id="KW-1185">Reference proteome</keyword>
<dbReference type="GO" id="GO:0003677">
    <property type="term" value="F:DNA binding"/>
    <property type="evidence" value="ECO:0007669"/>
    <property type="project" value="InterPro"/>
</dbReference>
<dbReference type="SUPFAM" id="SSF52540">
    <property type="entry name" value="P-loop containing nucleoside triphosphate hydrolases"/>
    <property type="match status" value="1"/>
</dbReference>
<feature type="domain" description="UvrD-like helicase ATP-binding" evidence="10">
    <location>
        <begin position="1"/>
        <end position="420"/>
    </location>
</feature>
<proteinExistence type="predicted"/>
<dbReference type="OrthoDB" id="9810135at2"/>
<comment type="catalytic activity">
    <reaction evidence="6">
        <text>Couples ATP hydrolysis with the unwinding of duplex DNA by translocating in the 3'-5' direction.</text>
        <dbReference type="EC" id="5.6.2.4"/>
    </reaction>
</comment>
<dbReference type="Pfam" id="PF13361">
    <property type="entry name" value="UvrD_C"/>
    <property type="match status" value="1"/>
</dbReference>
<keyword evidence="4 9" id="KW-0067">ATP-binding</keyword>
<dbReference type="PROSITE" id="PS51217">
    <property type="entry name" value="UVRD_HELICASE_CTER"/>
    <property type="match status" value="1"/>
</dbReference>
<keyword evidence="2 9" id="KW-0378">Hydrolase</keyword>
<dbReference type="Pfam" id="PF00580">
    <property type="entry name" value="UvrD-helicase"/>
    <property type="match status" value="1"/>
</dbReference>
<feature type="domain" description="UvrD-like helicase C-terminal" evidence="11">
    <location>
        <begin position="437"/>
        <end position="708"/>
    </location>
</feature>
<dbReference type="InterPro" id="IPR014017">
    <property type="entry name" value="DNA_helicase_UvrD-like_C"/>
</dbReference>
<dbReference type="GO" id="GO:0005524">
    <property type="term" value="F:ATP binding"/>
    <property type="evidence" value="ECO:0007669"/>
    <property type="project" value="UniProtKB-UniRule"/>
</dbReference>
<dbReference type="PANTHER" id="PTHR11070:SF48">
    <property type="entry name" value="ATP-DEPENDENT HELICASE_NUCLEASE SUBUNIT A"/>
    <property type="match status" value="1"/>
</dbReference>
<dbReference type="GO" id="GO:0043138">
    <property type="term" value="F:3'-5' DNA helicase activity"/>
    <property type="evidence" value="ECO:0007669"/>
    <property type="project" value="UniProtKB-EC"/>
</dbReference>
<evidence type="ECO:0000256" key="7">
    <source>
        <dbReference type="ARBA" id="ARBA00034808"/>
    </source>
</evidence>
<evidence type="ECO:0000313" key="13">
    <source>
        <dbReference type="Proteomes" id="UP000245423"/>
    </source>
</evidence>
<evidence type="ECO:0000256" key="4">
    <source>
        <dbReference type="ARBA" id="ARBA00022840"/>
    </source>
</evidence>
<dbReference type="InterPro" id="IPR027417">
    <property type="entry name" value="P-loop_NTPase"/>
</dbReference>
<dbReference type="GO" id="GO:0000725">
    <property type="term" value="P:recombinational repair"/>
    <property type="evidence" value="ECO:0007669"/>
    <property type="project" value="TreeGrafter"/>
</dbReference>
<evidence type="ECO:0000256" key="2">
    <source>
        <dbReference type="ARBA" id="ARBA00022801"/>
    </source>
</evidence>
<dbReference type="PROSITE" id="PS51198">
    <property type="entry name" value="UVRD_HELICASE_ATP_BIND"/>
    <property type="match status" value="1"/>
</dbReference>
<evidence type="ECO:0000256" key="5">
    <source>
        <dbReference type="ARBA" id="ARBA00023235"/>
    </source>
</evidence>
<feature type="binding site" evidence="9">
    <location>
        <begin position="22"/>
        <end position="29"/>
    </location>
    <ligand>
        <name>ATP</name>
        <dbReference type="ChEBI" id="CHEBI:30616"/>
    </ligand>
</feature>
<evidence type="ECO:0000259" key="11">
    <source>
        <dbReference type="PROSITE" id="PS51217"/>
    </source>
</evidence>
<dbReference type="Proteomes" id="UP000245423">
    <property type="component" value="Chromosome 1"/>
</dbReference>
<dbReference type="EMBL" id="LT669839">
    <property type="protein sequence ID" value="SHD77652.1"/>
    <property type="molecule type" value="Genomic_DNA"/>
</dbReference>
<dbReference type="AlphaFoldDB" id="A0A1M4PQ93"/>
<evidence type="ECO:0000256" key="6">
    <source>
        <dbReference type="ARBA" id="ARBA00034617"/>
    </source>
</evidence>
<dbReference type="InterPro" id="IPR014016">
    <property type="entry name" value="UvrD-like_ATP-bd"/>
</dbReference>
<dbReference type="GO" id="GO:0005829">
    <property type="term" value="C:cytosol"/>
    <property type="evidence" value="ECO:0007669"/>
    <property type="project" value="TreeGrafter"/>
</dbReference>
<dbReference type="InterPro" id="IPR000212">
    <property type="entry name" value="DNA_helicase_UvrD/REP"/>
</dbReference>